<gene>
    <name evidence="7" type="ORF">AB0H72_00650</name>
</gene>
<evidence type="ECO:0000259" key="6">
    <source>
        <dbReference type="Pfam" id="PF07992"/>
    </source>
</evidence>
<dbReference type="GO" id="GO:0016491">
    <property type="term" value="F:oxidoreductase activity"/>
    <property type="evidence" value="ECO:0007669"/>
    <property type="project" value="UniProtKB-KW"/>
</dbReference>
<dbReference type="InterPro" id="IPR023753">
    <property type="entry name" value="FAD/NAD-binding_dom"/>
</dbReference>
<evidence type="ECO:0000256" key="5">
    <source>
        <dbReference type="ARBA" id="ARBA00023027"/>
    </source>
</evidence>
<dbReference type="InterPro" id="IPR036188">
    <property type="entry name" value="FAD/NAD-bd_sf"/>
</dbReference>
<organism evidence="7 8">
    <name type="scientific">Nocardia fusca</name>
    <dbReference type="NCBI Taxonomy" id="941183"/>
    <lineage>
        <taxon>Bacteria</taxon>
        <taxon>Bacillati</taxon>
        <taxon>Actinomycetota</taxon>
        <taxon>Actinomycetes</taxon>
        <taxon>Mycobacteriales</taxon>
        <taxon>Nocardiaceae</taxon>
        <taxon>Nocardia</taxon>
    </lineage>
</organism>
<keyword evidence="5" id="KW-0520">NAD</keyword>
<dbReference type="RefSeq" id="WP_357971771.1">
    <property type="nucleotide sequence ID" value="NZ_JBFAIH010000001.1"/>
</dbReference>
<evidence type="ECO:0000256" key="3">
    <source>
        <dbReference type="ARBA" id="ARBA00022827"/>
    </source>
</evidence>
<evidence type="ECO:0000313" key="8">
    <source>
        <dbReference type="Proteomes" id="UP001551658"/>
    </source>
</evidence>
<keyword evidence="8" id="KW-1185">Reference proteome</keyword>
<evidence type="ECO:0000256" key="4">
    <source>
        <dbReference type="ARBA" id="ARBA00023002"/>
    </source>
</evidence>
<accession>A0ABV3F0G4</accession>
<dbReference type="InterPro" id="IPR045024">
    <property type="entry name" value="NDH-2"/>
</dbReference>
<reference evidence="7 8" key="1">
    <citation type="submission" date="2024-06" db="EMBL/GenBank/DDBJ databases">
        <title>The Natural Products Discovery Center: Release of the First 8490 Sequenced Strains for Exploring Actinobacteria Biosynthetic Diversity.</title>
        <authorList>
            <person name="Kalkreuter E."/>
            <person name="Kautsar S.A."/>
            <person name="Yang D."/>
            <person name="Bader C.D."/>
            <person name="Teijaro C.N."/>
            <person name="Fluegel L."/>
            <person name="Davis C.M."/>
            <person name="Simpson J.R."/>
            <person name="Lauterbach L."/>
            <person name="Steele A.D."/>
            <person name="Gui C."/>
            <person name="Meng S."/>
            <person name="Li G."/>
            <person name="Viehrig K."/>
            <person name="Ye F."/>
            <person name="Su P."/>
            <person name="Kiefer A.F."/>
            <person name="Nichols A."/>
            <person name="Cepeda A.J."/>
            <person name="Yan W."/>
            <person name="Fan B."/>
            <person name="Jiang Y."/>
            <person name="Adhikari A."/>
            <person name="Zheng C.-J."/>
            <person name="Schuster L."/>
            <person name="Cowan T.M."/>
            <person name="Smanski M.J."/>
            <person name="Chevrette M.G."/>
            <person name="De Carvalho L.P.S."/>
            <person name="Shen B."/>
        </authorList>
    </citation>
    <scope>NUCLEOTIDE SEQUENCE [LARGE SCALE GENOMIC DNA]</scope>
    <source>
        <strain evidence="7 8">NPDC050671</strain>
    </source>
</reference>
<dbReference type="Gene3D" id="3.50.50.100">
    <property type="match status" value="1"/>
</dbReference>
<dbReference type="Proteomes" id="UP001551658">
    <property type="component" value="Unassembled WGS sequence"/>
</dbReference>
<evidence type="ECO:0000256" key="2">
    <source>
        <dbReference type="ARBA" id="ARBA00022630"/>
    </source>
</evidence>
<feature type="domain" description="FAD/NAD(P)-binding" evidence="6">
    <location>
        <begin position="16"/>
        <end position="340"/>
    </location>
</feature>
<dbReference type="SUPFAM" id="SSF51905">
    <property type="entry name" value="FAD/NAD(P)-binding domain"/>
    <property type="match status" value="1"/>
</dbReference>
<evidence type="ECO:0000313" key="7">
    <source>
        <dbReference type="EMBL" id="MEV0361184.1"/>
    </source>
</evidence>
<comment type="similarity">
    <text evidence="1">Belongs to the NADH dehydrogenase family.</text>
</comment>
<keyword evidence="3" id="KW-0274">FAD</keyword>
<protein>
    <submittedName>
        <fullName evidence="7">NAD(P)/FAD-dependent oxidoreductase</fullName>
        <ecNumber evidence="7">1.6.5.-</ecNumber>
    </submittedName>
</protein>
<evidence type="ECO:0000256" key="1">
    <source>
        <dbReference type="ARBA" id="ARBA00005272"/>
    </source>
</evidence>
<dbReference type="EC" id="1.6.5.-" evidence="7"/>
<dbReference type="PRINTS" id="PR00368">
    <property type="entry name" value="FADPNR"/>
</dbReference>
<comment type="caution">
    <text evidence="7">The sequence shown here is derived from an EMBL/GenBank/DDBJ whole genome shotgun (WGS) entry which is preliminary data.</text>
</comment>
<dbReference type="EMBL" id="JBFAIH010000001">
    <property type="protein sequence ID" value="MEV0361184.1"/>
    <property type="molecule type" value="Genomic_DNA"/>
</dbReference>
<proteinExistence type="inferred from homology"/>
<dbReference type="PANTHER" id="PTHR43706:SF45">
    <property type="entry name" value="NADH DEHYDROGENASE-LIKE PROTEIN RV1812C"/>
    <property type="match status" value="1"/>
</dbReference>
<sequence length="446" mass="48105">MPDVESSVDRSAGPQRVVIVGSGFAGFTCARNLCRLLAKQERDTEVVLVTPNDYMLYTPLLPDVAGGLIDPRFVAVSLADALPRVRLVVATAETIDLAGKTVTVTSEYHAPRRLSWDRLVLTPGSVTRLFDIPGLPEHGRGLKTVAEALYLREQLLRQLELADHEEDPELRRARRTVVVVGASYAGTELVAQLRALADTYARRRGFDPAEVRFVLLDMADRVMPEVGEKLSDKVLTVLRNRGIDIRLGMSLKELAADRVVLTDGTRIATHTVAWVTGVTGAPVLGTLGLPMERGRLTVDADLRVPGHPDVFAGGDAAAVPDLTKPGKITPPTAQHATRQGKVLARNVAASMGIGTETVYKHRDMGLVVDLGPGFAVANPVGVRLSGLPAKAVTRAYHTYALPRGINRWAITLTYLTNAFASRPLTLLGLVSPEEASFVGSEGIRHH</sequence>
<dbReference type="Pfam" id="PF07992">
    <property type="entry name" value="Pyr_redox_2"/>
    <property type="match status" value="1"/>
</dbReference>
<keyword evidence="2" id="KW-0285">Flavoprotein</keyword>
<dbReference type="PANTHER" id="PTHR43706">
    <property type="entry name" value="NADH DEHYDROGENASE"/>
    <property type="match status" value="1"/>
</dbReference>
<name>A0ABV3F0G4_9NOCA</name>
<keyword evidence="4 7" id="KW-0560">Oxidoreductase</keyword>
<dbReference type="PRINTS" id="PR00411">
    <property type="entry name" value="PNDRDTASEI"/>
</dbReference>